<dbReference type="EMBL" id="JASSZA010000013">
    <property type="protein sequence ID" value="KAK2095057.1"/>
    <property type="molecule type" value="Genomic_DNA"/>
</dbReference>
<reference evidence="1 2" key="1">
    <citation type="submission" date="2023-05" db="EMBL/GenBank/DDBJ databases">
        <title>B98-5 Cell Line De Novo Hybrid Assembly: An Optical Mapping Approach.</title>
        <authorList>
            <person name="Kananen K."/>
            <person name="Auerbach J.A."/>
            <person name="Kautto E."/>
            <person name="Blachly J.S."/>
        </authorList>
    </citation>
    <scope>NUCLEOTIDE SEQUENCE [LARGE SCALE GENOMIC DNA]</scope>
    <source>
        <strain evidence="1">B95-8</strain>
        <tissue evidence="1">Cell line</tissue>
    </source>
</reference>
<keyword evidence="2" id="KW-1185">Reference proteome</keyword>
<protein>
    <submittedName>
        <fullName evidence="1">Uncharacterized protein</fullName>
    </submittedName>
</protein>
<name>A0ABQ9UDB4_SAGOE</name>
<evidence type="ECO:0000313" key="1">
    <source>
        <dbReference type="EMBL" id="KAK2095057.1"/>
    </source>
</evidence>
<evidence type="ECO:0000313" key="2">
    <source>
        <dbReference type="Proteomes" id="UP001266305"/>
    </source>
</evidence>
<organism evidence="1 2">
    <name type="scientific">Saguinus oedipus</name>
    <name type="common">Cotton-top tamarin</name>
    <name type="synonym">Oedipomidas oedipus</name>
    <dbReference type="NCBI Taxonomy" id="9490"/>
    <lineage>
        <taxon>Eukaryota</taxon>
        <taxon>Metazoa</taxon>
        <taxon>Chordata</taxon>
        <taxon>Craniata</taxon>
        <taxon>Vertebrata</taxon>
        <taxon>Euteleostomi</taxon>
        <taxon>Mammalia</taxon>
        <taxon>Eutheria</taxon>
        <taxon>Euarchontoglires</taxon>
        <taxon>Primates</taxon>
        <taxon>Haplorrhini</taxon>
        <taxon>Platyrrhini</taxon>
        <taxon>Cebidae</taxon>
        <taxon>Callitrichinae</taxon>
        <taxon>Saguinus</taxon>
    </lineage>
</organism>
<gene>
    <name evidence="1" type="ORF">P7K49_026473</name>
</gene>
<comment type="caution">
    <text evidence="1">The sequence shown here is derived from an EMBL/GenBank/DDBJ whole genome shotgun (WGS) entry which is preliminary data.</text>
</comment>
<sequence>MATLSDIQVLAKSNGPATKPRVSYKRVRTLMGRALERIEAHVALWTLCEARHWKCRGDLVLLHITQSFRLVDDKNSQISTGYHLTEPKRPEN</sequence>
<dbReference type="Proteomes" id="UP001266305">
    <property type="component" value="Unassembled WGS sequence"/>
</dbReference>
<accession>A0ABQ9UDB4</accession>
<proteinExistence type="predicted"/>